<accession>A0A8J8T8D4</accession>
<sequence>MYWKKQAMKFLSNLKLGKHKKCQIQRGFNTAKWKAISEVNLKLNEAYKRLRKVADARVQEIKNLVKIDLDKYRIFKFKIAKQQCSALNIVTGIQGNIDSQFWRDYETTDRKVMCNHNSSDLLQNAKFNRNVKALLHYFKDGNQSVTTMPHLTSERPSSKIFNYFQTIFINKQCLVVLICSIYSSSSGVCKYYLLLGSSQGRPQFFKIYFLDSRRQEKECEILFDIKILMPLLSQEWITLMKRLNVHRNLDLIYELEINKLNESRNFITLKALPQLSTKSRFDY</sequence>
<organism evidence="1 2">
    <name type="scientific">Halteria grandinella</name>
    <dbReference type="NCBI Taxonomy" id="5974"/>
    <lineage>
        <taxon>Eukaryota</taxon>
        <taxon>Sar</taxon>
        <taxon>Alveolata</taxon>
        <taxon>Ciliophora</taxon>
        <taxon>Intramacronucleata</taxon>
        <taxon>Spirotrichea</taxon>
        <taxon>Stichotrichia</taxon>
        <taxon>Sporadotrichida</taxon>
        <taxon>Halteriidae</taxon>
        <taxon>Halteria</taxon>
    </lineage>
</organism>
<keyword evidence="2" id="KW-1185">Reference proteome</keyword>
<evidence type="ECO:0000313" key="1">
    <source>
        <dbReference type="EMBL" id="TNV85490.1"/>
    </source>
</evidence>
<evidence type="ECO:0000313" key="2">
    <source>
        <dbReference type="Proteomes" id="UP000785679"/>
    </source>
</evidence>
<gene>
    <name evidence="1" type="ORF">FGO68_gene8468</name>
</gene>
<comment type="caution">
    <text evidence="1">The sequence shown here is derived from an EMBL/GenBank/DDBJ whole genome shotgun (WGS) entry which is preliminary data.</text>
</comment>
<dbReference type="Proteomes" id="UP000785679">
    <property type="component" value="Unassembled WGS sequence"/>
</dbReference>
<name>A0A8J8T8D4_HALGN</name>
<protein>
    <submittedName>
        <fullName evidence="1">Uncharacterized protein</fullName>
    </submittedName>
</protein>
<reference evidence="1" key="1">
    <citation type="submission" date="2019-06" db="EMBL/GenBank/DDBJ databases">
        <authorList>
            <person name="Zheng W."/>
        </authorList>
    </citation>
    <scope>NUCLEOTIDE SEQUENCE</scope>
    <source>
        <strain evidence="1">QDHG01</strain>
    </source>
</reference>
<dbReference type="EMBL" id="RRYP01001788">
    <property type="protein sequence ID" value="TNV85490.1"/>
    <property type="molecule type" value="Genomic_DNA"/>
</dbReference>
<proteinExistence type="predicted"/>
<dbReference type="AlphaFoldDB" id="A0A8J8T8D4"/>